<sequence>MKVLLTATVQSHICQFHKPLVEVLHRHGYEIHVAARDNLAEKNGLKLDFVDKVYNVPFARSPKSKDNLRAYKELKGIIEKEHYEIIHCNTPMGGIVTRLAAKKARIKGTKVYYTAHGFHFYKGAPKKNWIVFYPIERFFSRITDKVITITQEDYKLASQKFHCEVEHIHGVGVDGKRYHSVSNEEKGELKKKLGFLEEEKIILCVGELLPNKNQKMIIYAMKDLVSQYPNIKLLLAGNGPERENLEMLILDNDLEKRVTMLGYVTNLQEYQQIADVSVTCSKREGLPLNVVEAMLSGTPVVATKNRGHRELICDGKNGFLIEVDDYHSLSKRILTLLADNKVYERIQTSAQNYAQSYTFDNVKRELTKVYGLKDE</sequence>
<feature type="domain" description="Glycosyl transferase family 1" evidence="1">
    <location>
        <begin position="187"/>
        <end position="352"/>
    </location>
</feature>
<dbReference type="PANTHER" id="PTHR45947:SF3">
    <property type="entry name" value="SULFOQUINOVOSYL TRANSFERASE SQD2"/>
    <property type="match status" value="1"/>
</dbReference>
<feature type="domain" description="Glycosyltransferase subfamily 4-like N-terminal" evidence="2">
    <location>
        <begin position="20"/>
        <end position="168"/>
    </location>
</feature>
<dbReference type="AlphaFoldDB" id="A0A2Z4U7C8"/>
<dbReference type="PANTHER" id="PTHR45947">
    <property type="entry name" value="SULFOQUINOVOSYL TRANSFERASE SQD2"/>
    <property type="match status" value="1"/>
</dbReference>
<dbReference type="SUPFAM" id="SSF53756">
    <property type="entry name" value="UDP-Glycosyltransferase/glycogen phosphorylase"/>
    <property type="match status" value="1"/>
</dbReference>
<evidence type="ECO:0000259" key="1">
    <source>
        <dbReference type="Pfam" id="PF00534"/>
    </source>
</evidence>
<keyword evidence="3" id="KW-0808">Transferase</keyword>
<evidence type="ECO:0000259" key="2">
    <source>
        <dbReference type="Pfam" id="PF13439"/>
    </source>
</evidence>
<dbReference type="InterPro" id="IPR001296">
    <property type="entry name" value="Glyco_trans_1"/>
</dbReference>
<dbReference type="Gene3D" id="3.40.50.2000">
    <property type="entry name" value="Glycogen Phosphorylase B"/>
    <property type="match status" value="2"/>
</dbReference>
<dbReference type="EMBL" id="CP030280">
    <property type="protein sequence ID" value="AWY96955.1"/>
    <property type="molecule type" value="Genomic_DNA"/>
</dbReference>
<reference evidence="4" key="1">
    <citation type="submission" date="2018-06" db="EMBL/GenBank/DDBJ databases">
        <title>Description of Blautia argi sp. nov., a new anaerobic isolated from dog feces.</title>
        <authorList>
            <person name="Chang Y.-H."/>
            <person name="Paek J."/>
            <person name="Shin Y."/>
        </authorList>
    </citation>
    <scope>NUCLEOTIDE SEQUENCE [LARGE SCALE GENOMIC DNA]</scope>
    <source>
        <strain evidence="4">KCTC 15426</strain>
    </source>
</reference>
<dbReference type="InterPro" id="IPR028098">
    <property type="entry name" value="Glyco_trans_4-like_N"/>
</dbReference>
<dbReference type="InterPro" id="IPR050194">
    <property type="entry name" value="Glycosyltransferase_grp1"/>
</dbReference>
<dbReference type="Pfam" id="PF13439">
    <property type="entry name" value="Glyco_transf_4"/>
    <property type="match status" value="1"/>
</dbReference>
<evidence type="ECO:0000313" key="3">
    <source>
        <dbReference type="EMBL" id="AWY96955.1"/>
    </source>
</evidence>
<name>A0A2Z4U7C8_9FIRM</name>
<dbReference type="KEGG" id="blau:DQQ01_00950"/>
<dbReference type="RefSeq" id="WP_111917806.1">
    <property type="nucleotide sequence ID" value="NZ_CAUWHR010000020.1"/>
</dbReference>
<gene>
    <name evidence="3" type="ORF">DQQ01_00950</name>
</gene>
<dbReference type="CDD" id="cd03808">
    <property type="entry name" value="GT4_CapM-like"/>
    <property type="match status" value="1"/>
</dbReference>
<accession>A0A2Z4U7C8</accession>
<dbReference type="Pfam" id="PF00534">
    <property type="entry name" value="Glycos_transf_1"/>
    <property type="match status" value="1"/>
</dbReference>
<keyword evidence="4" id="KW-1185">Reference proteome</keyword>
<dbReference type="GO" id="GO:0016758">
    <property type="term" value="F:hexosyltransferase activity"/>
    <property type="evidence" value="ECO:0007669"/>
    <property type="project" value="TreeGrafter"/>
</dbReference>
<organism evidence="3 4">
    <name type="scientific">Blautia argi</name>
    <dbReference type="NCBI Taxonomy" id="1912897"/>
    <lineage>
        <taxon>Bacteria</taxon>
        <taxon>Bacillati</taxon>
        <taxon>Bacillota</taxon>
        <taxon>Clostridia</taxon>
        <taxon>Lachnospirales</taxon>
        <taxon>Lachnospiraceae</taxon>
        <taxon>Blautia</taxon>
    </lineage>
</organism>
<dbReference type="OrthoDB" id="9795068at2"/>
<evidence type="ECO:0000313" key="4">
    <source>
        <dbReference type="Proteomes" id="UP000250003"/>
    </source>
</evidence>
<proteinExistence type="predicted"/>
<protein>
    <submittedName>
        <fullName evidence="3">Glycosyltransferase family 1 protein</fullName>
    </submittedName>
</protein>
<dbReference type="Proteomes" id="UP000250003">
    <property type="component" value="Chromosome"/>
</dbReference>